<keyword evidence="5" id="KW-0175">Coiled coil</keyword>
<name>A0A8S3X6A9_PARAO</name>
<feature type="region of interest" description="Disordered" evidence="6">
    <location>
        <begin position="56"/>
        <end position="96"/>
    </location>
</feature>
<evidence type="ECO:0000256" key="3">
    <source>
        <dbReference type="ARBA" id="ARBA00022833"/>
    </source>
</evidence>
<evidence type="ECO:0000256" key="6">
    <source>
        <dbReference type="SAM" id="MobiDB-lite"/>
    </source>
</evidence>
<evidence type="ECO:0000313" key="9">
    <source>
        <dbReference type="Proteomes" id="UP000691718"/>
    </source>
</evidence>
<dbReference type="PROSITE" id="PS50089">
    <property type="entry name" value="ZF_RING_2"/>
    <property type="match status" value="1"/>
</dbReference>
<feature type="compositionally biased region" description="Polar residues" evidence="6">
    <location>
        <begin position="62"/>
        <end position="95"/>
    </location>
</feature>
<reference evidence="8" key="1">
    <citation type="submission" date="2021-04" db="EMBL/GenBank/DDBJ databases">
        <authorList>
            <person name="Tunstrom K."/>
        </authorList>
    </citation>
    <scope>NUCLEOTIDE SEQUENCE</scope>
</reference>
<feature type="coiled-coil region" evidence="5">
    <location>
        <begin position="131"/>
        <end position="200"/>
    </location>
</feature>
<keyword evidence="2 4" id="KW-0863">Zinc-finger</keyword>
<evidence type="ECO:0000256" key="1">
    <source>
        <dbReference type="ARBA" id="ARBA00022723"/>
    </source>
</evidence>
<dbReference type="InterPro" id="IPR019786">
    <property type="entry name" value="Zinc_finger_PHD-type_CS"/>
</dbReference>
<organism evidence="8 9">
    <name type="scientific">Parnassius apollo</name>
    <name type="common">Apollo butterfly</name>
    <name type="synonym">Papilio apollo</name>
    <dbReference type="NCBI Taxonomy" id="110799"/>
    <lineage>
        <taxon>Eukaryota</taxon>
        <taxon>Metazoa</taxon>
        <taxon>Ecdysozoa</taxon>
        <taxon>Arthropoda</taxon>
        <taxon>Hexapoda</taxon>
        <taxon>Insecta</taxon>
        <taxon>Pterygota</taxon>
        <taxon>Neoptera</taxon>
        <taxon>Endopterygota</taxon>
        <taxon>Lepidoptera</taxon>
        <taxon>Glossata</taxon>
        <taxon>Ditrysia</taxon>
        <taxon>Papilionoidea</taxon>
        <taxon>Papilionidae</taxon>
        <taxon>Parnassiinae</taxon>
        <taxon>Parnassini</taxon>
        <taxon>Parnassius</taxon>
        <taxon>Parnassius</taxon>
    </lineage>
</organism>
<dbReference type="Proteomes" id="UP000691718">
    <property type="component" value="Unassembled WGS sequence"/>
</dbReference>
<comment type="caution">
    <text evidence="8">The sequence shown here is derived from an EMBL/GenBank/DDBJ whole genome shotgun (WGS) entry which is preliminary data.</text>
</comment>
<dbReference type="PROSITE" id="PS01359">
    <property type="entry name" value="ZF_PHD_1"/>
    <property type="match status" value="1"/>
</dbReference>
<evidence type="ECO:0000256" key="5">
    <source>
        <dbReference type="SAM" id="Coils"/>
    </source>
</evidence>
<dbReference type="OrthoDB" id="7462460at2759"/>
<keyword evidence="1" id="KW-0479">Metal-binding</keyword>
<dbReference type="InterPro" id="IPR001841">
    <property type="entry name" value="Znf_RING"/>
</dbReference>
<accession>A0A8S3X6A9</accession>
<evidence type="ECO:0000313" key="8">
    <source>
        <dbReference type="EMBL" id="CAG5004342.1"/>
    </source>
</evidence>
<dbReference type="EMBL" id="CAJQZP010000975">
    <property type="protein sequence ID" value="CAG5004342.1"/>
    <property type="molecule type" value="Genomic_DNA"/>
</dbReference>
<sequence length="240" mass="26765">MHQCAACHSTIDDYDILEICTCLHFYHGQCVGVSPTEFGKLSSDTKMSWICPECRSKKPRSDNSNTPVRPSSPTSSAHADANMSSRRGKQGTSKQAAIVGSVAAQSGCSGSCVSRVELRTIMQEELQGFIKECIREIKEDLNRELKAFRNEFGSIKDSINFISDSFDKLNTEITTCKSNIEAILKEKECLRNELNSITSRFTNSNKSSAPQTWKSNAFQKGSLKTYCPLLSNLVRPFRRK</sequence>
<evidence type="ECO:0000256" key="2">
    <source>
        <dbReference type="ARBA" id="ARBA00022771"/>
    </source>
</evidence>
<keyword evidence="9" id="KW-1185">Reference proteome</keyword>
<protein>
    <submittedName>
        <fullName evidence="8">(apollo) hypothetical protein</fullName>
    </submittedName>
</protein>
<keyword evidence="3" id="KW-0862">Zinc</keyword>
<evidence type="ECO:0000259" key="7">
    <source>
        <dbReference type="PROSITE" id="PS50089"/>
    </source>
</evidence>
<dbReference type="GO" id="GO:0008270">
    <property type="term" value="F:zinc ion binding"/>
    <property type="evidence" value="ECO:0007669"/>
    <property type="project" value="UniProtKB-KW"/>
</dbReference>
<feature type="domain" description="RING-type" evidence="7">
    <location>
        <begin position="4"/>
        <end position="55"/>
    </location>
</feature>
<gene>
    <name evidence="8" type="ORF">PAPOLLO_LOCUS14372</name>
</gene>
<dbReference type="AlphaFoldDB" id="A0A8S3X6A9"/>
<evidence type="ECO:0000256" key="4">
    <source>
        <dbReference type="PROSITE-ProRule" id="PRU00175"/>
    </source>
</evidence>
<proteinExistence type="predicted"/>